<organism evidence="3 4">
    <name type="scientific">Chitinophaga oryziterrae</name>
    <dbReference type="NCBI Taxonomy" id="1031224"/>
    <lineage>
        <taxon>Bacteria</taxon>
        <taxon>Pseudomonadati</taxon>
        <taxon>Bacteroidota</taxon>
        <taxon>Chitinophagia</taxon>
        <taxon>Chitinophagales</taxon>
        <taxon>Chitinophagaceae</taxon>
        <taxon>Chitinophaga</taxon>
    </lineage>
</organism>
<dbReference type="PANTHER" id="PTHR28008:SF1">
    <property type="entry name" value="DOMAIN PROTEIN, PUTATIVE (AFU_ORTHOLOGUE AFUA_3G10980)-RELATED"/>
    <property type="match status" value="1"/>
</dbReference>
<dbReference type="AlphaFoldDB" id="A0A6N8JBN0"/>
<feature type="transmembrane region" description="Helical" evidence="1">
    <location>
        <begin position="62"/>
        <end position="82"/>
    </location>
</feature>
<name>A0A6N8JBN0_9BACT</name>
<feature type="domain" description="VanZ-like" evidence="2">
    <location>
        <begin position="3"/>
        <end position="82"/>
    </location>
</feature>
<dbReference type="EMBL" id="WRXO01000005">
    <property type="protein sequence ID" value="MVT42705.1"/>
    <property type="molecule type" value="Genomic_DNA"/>
</dbReference>
<gene>
    <name evidence="3" type="ORF">GO495_19080</name>
</gene>
<evidence type="ECO:0000313" key="3">
    <source>
        <dbReference type="EMBL" id="MVT42705.1"/>
    </source>
</evidence>
<dbReference type="Proteomes" id="UP000468388">
    <property type="component" value="Unassembled WGS sequence"/>
</dbReference>
<dbReference type="RefSeq" id="WP_157301315.1">
    <property type="nucleotide sequence ID" value="NZ_BAAAZB010000002.1"/>
</dbReference>
<feature type="transmembrane region" description="Helical" evidence="1">
    <location>
        <begin position="6"/>
        <end position="22"/>
    </location>
</feature>
<sequence>MDKIVHLGLFGCTVLLLCIGYYRQHGYISKLTLTFFAISAAFYGLAIEYIQKYFAIQRTFDMADVAADTIGAVAGILAFKLIRKWWLKKI</sequence>
<dbReference type="NCBIfam" id="NF037970">
    <property type="entry name" value="vanZ_1"/>
    <property type="match status" value="1"/>
</dbReference>
<accession>A0A6N8JBN0</accession>
<evidence type="ECO:0000313" key="4">
    <source>
        <dbReference type="Proteomes" id="UP000468388"/>
    </source>
</evidence>
<keyword evidence="1" id="KW-0472">Membrane</keyword>
<evidence type="ECO:0000259" key="2">
    <source>
        <dbReference type="Pfam" id="PF04892"/>
    </source>
</evidence>
<feature type="transmembrane region" description="Helical" evidence="1">
    <location>
        <begin position="31"/>
        <end position="50"/>
    </location>
</feature>
<keyword evidence="1" id="KW-0812">Transmembrane</keyword>
<keyword evidence="1" id="KW-1133">Transmembrane helix</keyword>
<reference evidence="3 4" key="1">
    <citation type="submission" date="2019-12" db="EMBL/GenBank/DDBJ databases">
        <title>The draft genomic sequence of strain Chitinophaga oryziterrae JCM 16595.</title>
        <authorList>
            <person name="Zhang X."/>
        </authorList>
    </citation>
    <scope>NUCLEOTIDE SEQUENCE [LARGE SCALE GENOMIC DNA]</scope>
    <source>
        <strain evidence="3 4">JCM 16595</strain>
    </source>
</reference>
<comment type="caution">
    <text evidence="3">The sequence shown here is derived from an EMBL/GenBank/DDBJ whole genome shotgun (WGS) entry which is preliminary data.</text>
</comment>
<dbReference type="OrthoDB" id="1524985at2"/>
<dbReference type="Pfam" id="PF04892">
    <property type="entry name" value="VanZ"/>
    <property type="match status" value="1"/>
</dbReference>
<dbReference type="PANTHER" id="PTHR28008">
    <property type="entry name" value="DOMAIN PROTEIN, PUTATIVE (AFU_ORTHOLOGUE AFUA_3G10980)-RELATED"/>
    <property type="match status" value="1"/>
</dbReference>
<proteinExistence type="predicted"/>
<keyword evidence="4" id="KW-1185">Reference proteome</keyword>
<evidence type="ECO:0000256" key="1">
    <source>
        <dbReference type="SAM" id="Phobius"/>
    </source>
</evidence>
<dbReference type="InterPro" id="IPR006976">
    <property type="entry name" value="VanZ-like"/>
</dbReference>
<protein>
    <recommendedName>
        <fullName evidence="2">VanZ-like domain-containing protein</fullName>
    </recommendedName>
</protein>